<dbReference type="SUPFAM" id="SSF46626">
    <property type="entry name" value="Cytochrome c"/>
    <property type="match status" value="2"/>
</dbReference>
<keyword evidence="1" id="KW-0813">Transport</keyword>
<feature type="domain" description="Cytochrome c" evidence="7">
    <location>
        <begin position="36"/>
        <end position="119"/>
    </location>
</feature>
<evidence type="ECO:0000256" key="5">
    <source>
        <dbReference type="ARBA" id="ARBA00023004"/>
    </source>
</evidence>
<proteinExistence type="predicted"/>
<dbReference type="Proteomes" id="UP000004358">
    <property type="component" value="Unassembled WGS sequence"/>
</dbReference>
<dbReference type="InterPro" id="IPR009056">
    <property type="entry name" value="Cyt_c-like_dom"/>
</dbReference>
<evidence type="ECO:0000256" key="3">
    <source>
        <dbReference type="ARBA" id="ARBA00022723"/>
    </source>
</evidence>
<dbReference type="GO" id="GO:0046872">
    <property type="term" value="F:metal ion binding"/>
    <property type="evidence" value="ECO:0007669"/>
    <property type="project" value="UniProtKB-KW"/>
</dbReference>
<keyword evidence="4" id="KW-0249">Electron transport</keyword>
<keyword evidence="3 6" id="KW-0479">Metal-binding</keyword>
<dbReference type="AlphaFoldDB" id="A4A2J9"/>
<dbReference type="EMBL" id="AANZ01000046">
    <property type="protein sequence ID" value="EAQ77019.1"/>
    <property type="molecule type" value="Genomic_DNA"/>
</dbReference>
<name>A4A2J9_9BACT</name>
<keyword evidence="5 6" id="KW-0408">Iron</keyword>
<evidence type="ECO:0000256" key="6">
    <source>
        <dbReference type="PROSITE-ProRule" id="PRU00433"/>
    </source>
</evidence>
<keyword evidence="2 6" id="KW-0349">Heme</keyword>
<evidence type="ECO:0000313" key="8">
    <source>
        <dbReference type="EMBL" id="EAQ77019.1"/>
    </source>
</evidence>
<dbReference type="GO" id="GO:0009055">
    <property type="term" value="F:electron transfer activity"/>
    <property type="evidence" value="ECO:0007669"/>
    <property type="project" value="InterPro"/>
</dbReference>
<dbReference type="PANTHER" id="PTHR37823">
    <property type="entry name" value="CYTOCHROME C-553-LIKE"/>
    <property type="match status" value="1"/>
</dbReference>
<dbReference type="PROSITE" id="PS51007">
    <property type="entry name" value="CYTC"/>
    <property type="match status" value="2"/>
</dbReference>
<reference evidence="8 9" key="1">
    <citation type="submission" date="2006-02" db="EMBL/GenBank/DDBJ databases">
        <authorList>
            <person name="Amann R."/>
            <person name="Ferriera S."/>
            <person name="Johnson J."/>
            <person name="Kravitz S."/>
            <person name="Halpern A."/>
            <person name="Remington K."/>
            <person name="Beeson K."/>
            <person name="Tran B."/>
            <person name="Rogers Y.-H."/>
            <person name="Friedman R."/>
            <person name="Venter J.C."/>
        </authorList>
    </citation>
    <scope>NUCLEOTIDE SEQUENCE [LARGE SCALE GENOMIC DNA]</scope>
    <source>
        <strain evidence="8 9">DSM 3645</strain>
    </source>
</reference>
<sequence>MPTANLYAIVAAILLLASMSIGCGKPDPAERFVRPDDITDFHVLFQQNCIGCHGATGDLGPAPPLADPLFQAIVSDDQLRETIADGRPGTLMPAFEKDQGGSLTTDQVQILVAGIRETWKAASTPTDKLPPYQVSTADPAGLKDANVMTGKELFETSCAKCHGDAGVGGDAGALNEPALARLMSDIVLRRLIITGRPDLKMPDYVTLGKKSHTGEAFTSEQISDIAAYVRSLQQPTKIAALPADENQ</sequence>
<dbReference type="GO" id="GO:0020037">
    <property type="term" value="F:heme binding"/>
    <property type="evidence" value="ECO:0007669"/>
    <property type="project" value="InterPro"/>
</dbReference>
<protein>
    <submittedName>
        <fullName evidence="8">Putative cytochrome c</fullName>
    </submittedName>
</protein>
<dbReference type="STRING" id="314230.DSM3645_13308"/>
<dbReference type="Gene3D" id="1.10.760.10">
    <property type="entry name" value="Cytochrome c-like domain"/>
    <property type="match status" value="2"/>
</dbReference>
<dbReference type="InterPro" id="IPR051811">
    <property type="entry name" value="Cytochrome_c550/c551-like"/>
</dbReference>
<dbReference type="InterPro" id="IPR036909">
    <property type="entry name" value="Cyt_c-like_dom_sf"/>
</dbReference>
<dbReference type="HOGENOM" id="CLU_1133163_0_0_0"/>
<gene>
    <name evidence="8" type="ORF">DSM3645_13308</name>
</gene>
<dbReference type="Pfam" id="PF13442">
    <property type="entry name" value="Cytochrome_CBB3"/>
    <property type="match status" value="1"/>
</dbReference>
<dbReference type="PANTHER" id="PTHR37823:SF1">
    <property type="entry name" value="CYTOCHROME C-553-LIKE"/>
    <property type="match status" value="1"/>
</dbReference>
<dbReference type="Pfam" id="PF00034">
    <property type="entry name" value="Cytochrom_C"/>
    <property type="match status" value="1"/>
</dbReference>
<dbReference type="eggNOG" id="COG3258">
    <property type="taxonomic scope" value="Bacteria"/>
</dbReference>
<evidence type="ECO:0000313" key="9">
    <source>
        <dbReference type="Proteomes" id="UP000004358"/>
    </source>
</evidence>
<evidence type="ECO:0000259" key="7">
    <source>
        <dbReference type="PROSITE" id="PS51007"/>
    </source>
</evidence>
<dbReference type="RefSeq" id="WP_002650549.1">
    <property type="nucleotide sequence ID" value="NZ_CH672376.1"/>
</dbReference>
<evidence type="ECO:0000256" key="2">
    <source>
        <dbReference type="ARBA" id="ARBA00022617"/>
    </source>
</evidence>
<feature type="domain" description="Cytochrome c" evidence="7">
    <location>
        <begin position="145"/>
        <end position="233"/>
    </location>
</feature>
<organism evidence="8 9">
    <name type="scientific">Blastopirellula marina DSM 3645</name>
    <dbReference type="NCBI Taxonomy" id="314230"/>
    <lineage>
        <taxon>Bacteria</taxon>
        <taxon>Pseudomonadati</taxon>
        <taxon>Planctomycetota</taxon>
        <taxon>Planctomycetia</taxon>
        <taxon>Pirellulales</taxon>
        <taxon>Pirellulaceae</taxon>
        <taxon>Blastopirellula</taxon>
    </lineage>
</organism>
<comment type="caution">
    <text evidence="8">The sequence shown here is derived from an EMBL/GenBank/DDBJ whole genome shotgun (WGS) entry which is preliminary data.</text>
</comment>
<evidence type="ECO:0000256" key="1">
    <source>
        <dbReference type="ARBA" id="ARBA00022448"/>
    </source>
</evidence>
<accession>A4A2J9</accession>
<evidence type="ECO:0000256" key="4">
    <source>
        <dbReference type="ARBA" id="ARBA00022982"/>
    </source>
</evidence>
<dbReference type="OrthoDB" id="9808312at2"/>